<comment type="caution">
    <text evidence="7">The sequence shown here is derived from an EMBL/GenBank/DDBJ whole genome shotgun (WGS) entry which is preliminary data.</text>
</comment>
<dbReference type="OrthoDB" id="51616at2759"/>
<protein>
    <submittedName>
        <fullName evidence="7">Uncharacterized protein</fullName>
    </submittedName>
</protein>
<dbReference type="EMBL" id="JAGRRH010000013">
    <property type="protein sequence ID" value="KAG7359406.1"/>
    <property type="molecule type" value="Genomic_DNA"/>
</dbReference>
<evidence type="ECO:0000313" key="8">
    <source>
        <dbReference type="Proteomes" id="UP000693970"/>
    </source>
</evidence>
<feature type="signal peptide" evidence="4">
    <location>
        <begin position="1"/>
        <end position="21"/>
    </location>
</feature>
<dbReference type="AlphaFoldDB" id="A0A9K3LE96"/>
<proteinExistence type="predicted"/>
<dbReference type="GO" id="GO:0008200">
    <property type="term" value="F:ion channel inhibitor activity"/>
    <property type="evidence" value="ECO:0007669"/>
    <property type="project" value="InterPro"/>
</dbReference>
<dbReference type="EMBL" id="JAGRRH010000033">
    <property type="protein sequence ID" value="KAG7339507.1"/>
    <property type="molecule type" value="Genomic_DNA"/>
</dbReference>
<dbReference type="EMBL" id="JAGRRH010000084">
    <property type="protein sequence ID" value="KAG7337436.1"/>
    <property type="molecule type" value="Genomic_DNA"/>
</dbReference>
<dbReference type="Pfam" id="PF07740">
    <property type="entry name" value="Toxin_12"/>
    <property type="match status" value="1"/>
</dbReference>
<sequence length="161" mass="18343">MKKFVNFGIIIVAVMMETCTTRTITTSASKAAEPSCVAEFDKCVTNRDCCPNLECVTGDWQYTTDSTCLSHRSQTIESDIQGMTLEEKTSLLLRFYQTRLVEEGTEHKSPNDVGKIAYKYRHDFPKLVAKLERKYGQGSFPDIRTFRETFLLLEDSSQTDL</sequence>
<organism evidence="7 8">
    <name type="scientific">Nitzschia inconspicua</name>
    <dbReference type="NCBI Taxonomy" id="303405"/>
    <lineage>
        <taxon>Eukaryota</taxon>
        <taxon>Sar</taxon>
        <taxon>Stramenopiles</taxon>
        <taxon>Ochrophyta</taxon>
        <taxon>Bacillariophyta</taxon>
        <taxon>Bacillariophyceae</taxon>
        <taxon>Bacillariophycidae</taxon>
        <taxon>Bacillariales</taxon>
        <taxon>Bacillariaceae</taxon>
        <taxon>Nitzschia</taxon>
    </lineage>
</organism>
<feature type="chain" id="PRO_5039844423" evidence="4">
    <location>
        <begin position="22"/>
        <end position="161"/>
    </location>
</feature>
<evidence type="ECO:0000256" key="3">
    <source>
        <dbReference type="ARBA" id="ARBA00023157"/>
    </source>
</evidence>
<evidence type="ECO:0000256" key="1">
    <source>
        <dbReference type="ARBA" id="ARBA00004613"/>
    </source>
</evidence>
<name>A0A9K3LE96_9STRA</name>
<comment type="subcellular location">
    <subcellularLocation>
        <location evidence="1">Secreted</location>
    </subcellularLocation>
</comment>
<reference evidence="7" key="1">
    <citation type="journal article" date="2021" name="Sci. Rep.">
        <title>Diploid genomic architecture of Nitzschia inconspicua, an elite biomass production diatom.</title>
        <authorList>
            <person name="Oliver A."/>
            <person name="Podell S."/>
            <person name="Pinowska A."/>
            <person name="Traller J.C."/>
            <person name="Smith S.R."/>
            <person name="McClure R."/>
            <person name="Beliaev A."/>
            <person name="Bohutskyi P."/>
            <person name="Hill E.A."/>
            <person name="Rabines A."/>
            <person name="Zheng H."/>
            <person name="Allen L.Z."/>
            <person name="Kuo A."/>
            <person name="Grigoriev I.V."/>
            <person name="Allen A.E."/>
            <person name="Hazlebeck D."/>
            <person name="Allen E.E."/>
        </authorList>
    </citation>
    <scope>NUCLEOTIDE SEQUENCE</scope>
    <source>
        <strain evidence="7">Hildebrandi</strain>
    </source>
</reference>
<dbReference type="Proteomes" id="UP000693970">
    <property type="component" value="Unassembled WGS sequence"/>
</dbReference>
<gene>
    <name evidence="6" type="ORF">IV203_002560</name>
    <name evidence="5" type="ORF">IV203_002699</name>
    <name evidence="7" type="ORF">IV203_034504</name>
</gene>
<keyword evidence="3" id="KW-1015">Disulfide bond</keyword>
<dbReference type="GO" id="GO:0005576">
    <property type="term" value="C:extracellular region"/>
    <property type="evidence" value="ECO:0007669"/>
    <property type="project" value="UniProtKB-SubCell"/>
</dbReference>
<dbReference type="InterPro" id="IPR011696">
    <property type="entry name" value="Huwentoxin-1"/>
</dbReference>
<keyword evidence="8" id="KW-1185">Reference proteome</keyword>
<evidence type="ECO:0000256" key="2">
    <source>
        <dbReference type="ARBA" id="ARBA00022525"/>
    </source>
</evidence>
<evidence type="ECO:0000313" key="5">
    <source>
        <dbReference type="EMBL" id="KAG7337436.1"/>
    </source>
</evidence>
<evidence type="ECO:0000313" key="7">
    <source>
        <dbReference type="EMBL" id="KAG7359406.1"/>
    </source>
</evidence>
<reference evidence="7" key="2">
    <citation type="submission" date="2021-04" db="EMBL/GenBank/DDBJ databases">
        <authorList>
            <person name="Podell S."/>
        </authorList>
    </citation>
    <scope>NUCLEOTIDE SEQUENCE</scope>
    <source>
        <strain evidence="7">Hildebrandi</strain>
    </source>
</reference>
<keyword evidence="4" id="KW-0732">Signal</keyword>
<accession>A0A9K3LE96</accession>
<evidence type="ECO:0000313" key="6">
    <source>
        <dbReference type="EMBL" id="KAG7339507.1"/>
    </source>
</evidence>
<keyword evidence="2" id="KW-0964">Secreted</keyword>
<evidence type="ECO:0000256" key="4">
    <source>
        <dbReference type="SAM" id="SignalP"/>
    </source>
</evidence>